<dbReference type="PANTHER" id="PTHR33164:SF99">
    <property type="entry name" value="MARR FAMILY REGULATORY PROTEIN"/>
    <property type="match status" value="1"/>
</dbReference>
<keyword evidence="3" id="KW-1185">Reference proteome</keyword>
<dbReference type="SMART" id="SM00347">
    <property type="entry name" value="HTH_MARR"/>
    <property type="match status" value="1"/>
</dbReference>
<dbReference type="RefSeq" id="WP_253241575.1">
    <property type="nucleotide sequence ID" value="NZ_JAMYJR010000038.1"/>
</dbReference>
<evidence type="ECO:0000259" key="1">
    <source>
        <dbReference type="PROSITE" id="PS50995"/>
    </source>
</evidence>
<protein>
    <submittedName>
        <fullName evidence="2">MarR family transcriptional regulator</fullName>
    </submittedName>
</protein>
<name>A0ABT1DZQ4_9ACTN</name>
<reference evidence="2 3" key="1">
    <citation type="submission" date="2022-06" db="EMBL/GenBank/DDBJ databases">
        <title>New Species of the Genus Actinoplanes, ActinopZanes ferrugineus.</title>
        <authorList>
            <person name="Ding P."/>
        </authorList>
    </citation>
    <scope>NUCLEOTIDE SEQUENCE [LARGE SCALE GENOMIC DNA]</scope>
    <source>
        <strain evidence="2 3">TRM88003</strain>
    </source>
</reference>
<dbReference type="InterPro" id="IPR036388">
    <property type="entry name" value="WH-like_DNA-bd_sf"/>
</dbReference>
<evidence type="ECO:0000313" key="2">
    <source>
        <dbReference type="EMBL" id="MCO8275511.1"/>
    </source>
</evidence>
<dbReference type="Proteomes" id="UP001523369">
    <property type="component" value="Unassembled WGS sequence"/>
</dbReference>
<dbReference type="Gene3D" id="1.10.10.10">
    <property type="entry name" value="Winged helix-like DNA-binding domain superfamily/Winged helix DNA-binding domain"/>
    <property type="match status" value="1"/>
</dbReference>
<accession>A0ABT1DZQ4</accession>
<sequence length="185" mass="20905">MRTAIVDGRWLNDDEQRTWRSFLMATRLLFDQLERDLKEESDLSFAYYEILTRLSEAPGRSMRMATLAAACVFDRSRLSHAVDRLVREGWVRRVPVGQDGRGQLAELTDDGMAVVRRAAPHHIERVRTLIFDRLTPDQQRVLAEISEIVATGITDPIRLTRMGWPEAELSGPAAPGPPGPARTAR</sequence>
<dbReference type="InterPro" id="IPR039422">
    <property type="entry name" value="MarR/SlyA-like"/>
</dbReference>
<organism evidence="2 3">
    <name type="scientific">Paractinoplanes aksuensis</name>
    <dbReference type="NCBI Taxonomy" id="2939490"/>
    <lineage>
        <taxon>Bacteria</taxon>
        <taxon>Bacillati</taxon>
        <taxon>Actinomycetota</taxon>
        <taxon>Actinomycetes</taxon>
        <taxon>Micromonosporales</taxon>
        <taxon>Micromonosporaceae</taxon>
        <taxon>Paractinoplanes</taxon>
    </lineage>
</organism>
<dbReference type="InterPro" id="IPR000835">
    <property type="entry name" value="HTH_MarR-typ"/>
</dbReference>
<comment type="caution">
    <text evidence="2">The sequence shown here is derived from an EMBL/GenBank/DDBJ whole genome shotgun (WGS) entry which is preliminary data.</text>
</comment>
<dbReference type="InterPro" id="IPR036390">
    <property type="entry name" value="WH_DNA-bd_sf"/>
</dbReference>
<dbReference type="Pfam" id="PF12802">
    <property type="entry name" value="MarR_2"/>
    <property type="match status" value="1"/>
</dbReference>
<evidence type="ECO:0000313" key="3">
    <source>
        <dbReference type="Proteomes" id="UP001523369"/>
    </source>
</evidence>
<proteinExistence type="predicted"/>
<dbReference type="EMBL" id="JAMYJR010000038">
    <property type="protein sequence ID" value="MCO8275511.1"/>
    <property type="molecule type" value="Genomic_DNA"/>
</dbReference>
<dbReference type="PRINTS" id="PR00598">
    <property type="entry name" value="HTHMARR"/>
</dbReference>
<dbReference type="PANTHER" id="PTHR33164">
    <property type="entry name" value="TRANSCRIPTIONAL REGULATOR, MARR FAMILY"/>
    <property type="match status" value="1"/>
</dbReference>
<dbReference type="SUPFAM" id="SSF46785">
    <property type="entry name" value="Winged helix' DNA-binding domain"/>
    <property type="match status" value="1"/>
</dbReference>
<feature type="domain" description="HTH marR-type" evidence="1">
    <location>
        <begin position="15"/>
        <end position="151"/>
    </location>
</feature>
<gene>
    <name evidence="2" type="ORF">M1L60_33500</name>
</gene>
<dbReference type="PROSITE" id="PS50995">
    <property type="entry name" value="HTH_MARR_2"/>
    <property type="match status" value="1"/>
</dbReference>